<evidence type="ECO:0000313" key="2">
    <source>
        <dbReference type="Proteomes" id="UP000789860"/>
    </source>
</evidence>
<gene>
    <name evidence="1" type="ORF">SCALOS_LOCUS330</name>
</gene>
<feature type="non-terminal residue" evidence="1">
    <location>
        <position position="305"/>
    </location>
</feature>
<comment type="caution">
    <text evidence="1">The sequence shown here is derived from an EMBL/GenBank/DDBJ whole genome shotgun (WGS) entry which is preliminary data.</text>
</comment>
<proteinExistence type="predicted"/>
<name>A0ACA9JUQ7_9GLOM</name>
<keyword evidence="2" id="KW-1185">Reference proteome</keyword>
<protein>
    <submittedName>
        <fullName evidence="1">2368_t:CDS:1</fullName>
    </submittedName>
</protein>
<sequence>MDVNSICFLPPPKKIPEFPTSNSSIEHVHSLPSPPIIEPSNEKGGPHLPPLTSILKDTTIPLPPSIQIPKPRQVLNPAAHNASITLNQHNNLLQSSTSMESLNKNENYPVFHEQVSARKPSTYHESSQGPMRRSSYDISPLPSSSNSYGSPAPVVPQRQVWQPVEHRHPYYYQQPLPPSAHSLPPPPYLYDQRQGTRIGHGLLALPQHSNYPQYGGSCLSRDDSESPYIQTTEPPFVKLGKVVDHCSQISQFASQYRDVRLNQGSWNSVMFQINETQLTNIINRAYDVLNILNGLKNEVTSRNSD</sequence>
<evidence type="ECO:0000313" key="1">
    <source>
        <dbReference type="EMBL" id="CAG8436968.1"/>
    </source>
</evidence>
<dbReference type="EMBL" id="CAJVPM010000152">
    <property type="protein sequence ID" value="CAG8436968.1"/>
    <property type="molecule type" value="Genomic_DNA"/>
</dbReference>
<accession>A0ACA9JUQ7</accession>
<reference evidence="1" key="1">
    <citation type="submission" date="2021-06" db="EMBL/GenBank/DDBJ databases">
        <authorList>
            <person name="Kallberg Y."/>
            <person name="Tangrot J."/>
            <person name="Rosling A."/>
        </authorList>
    </citation>
    <scope>NUCLEOTIDE SEQUENCE</scope>
    <source>
        <strain evidence="1">AU212A</strain>
    </source>
</reference>
<organism evidence="1 2">
    <name type="scientific">Scutellospora calospora</name>
    <dbReference type="NCBI Taxonomy" id="85575"/>
    <lineage>
        <taxon>Eukaryota</taxon>
        <taxon>Fungi</taxon>
        <taxon>Fungi incertae sedis</taxon>
        <taxon>Mucoromycota</taxon>
        <taxon>Glomeromycotina</taxon>
        <taxon>Glomeromycetes</taxon>
        <taxon>Diversisporales</taxon>
        <taxon>Gigasporaceae</taxon>
        <taxon>Scutellospora</taxon>
    </lineage>
</organism>
<dbReference type="Proteomes" id="UP000789860">
    <property type="component" value="Unassembled WGS sequence"/>
</dbReference>